<accession>Q1PYR2</accession>
<proteinExistence type="predicted"/>
<evidence type="ECO:0000313" key="1">
    <source>
        <dbReference type="EMBL" id="CAJ72231.1"/>
    </source>
</evidence>
<reference evidence="1" key="2">
    <citation type="submission" date="2006-01" db="EMBL/GenBank/DDBJ databases">
        <authorList>
            <person name="Genoscope"/>
        </authorList>
    </citation>
    <scope>NUCLEOTIDE SEQUENCE</scope>
</reference>
<dbReference type="EMBL" id="CP049055">
    <property type="protein sequence ID" value="QII10406.1"/>
    <property type="molecule type" value="Genomic_DNA"/>
</dbReference>
<evidence type="ECO:0000313" key="3">
    <source>
        <dbReference type="Proteomes" id="UP000501926"/>
    </source>
</evidence>
<dbReference type="AlphaFoldDB" id="Q1PYR2"/>
<protein>
    <submittedName>
        <fullName evidence="1">Uncharacterized protein</fullName>
    </submittedName>
</protein>
<reference evidence="2 3" key="3">
    <citation type="submission" date="2020-02" db="EMBL/GenBank/DDBJ databases">
        <title>Newly sequenced genome of strain CSTR1 showed variability in Candidatus Kuenenia stuttgartiensis genomes.</title>
        <authorList>
            <person name="Ding C."/>
            <person name="Adrian L."/>
        </authorList>
    </citation>
    <scope>NUCLEOTIDE SEQUENCE [LARGE SCALE GENOMIC DNA]</scope>
    <source>
        <strain evidence="2 3">CSTR1</strain>
    </source>
</reference>
<organism evidence="1">
    <name type="scientific">Kuenenia stuttgartiensis</name>
    <dbReference type="NCBI Taxonomy" id="174633"/>
    <lineage>
        <taxon>Bacteria</taxon>
        <taxon>Pseudomonadati</taxon>
        <taxon>Planctomycetota</taxon>
        <taxon>Candidatus Brocadiia</taxon>
        <taxon>Candidatus Brocadiales</taxon>
        <taxon>Candidatus Brocadiaceae</taxon>
        <taxon>Candidatus Kuenenia</taxon>
    </lineage>
</organism>
<name>Q1PYR2_KUEST</name>
<evidence type="ECO:0000313" key="2">
    <source>
        <dbReference type="EMBL" id="QII10406.1"/>
    </source>
</evidence>
<dbReference type="Proteomes" id="UP000501926">
    <property type="component" value="Chromosome"/>
</dbReference>
<gene>
    <name evidence="2" type="ORF">KsCSTR_10270</name>
    <name evidence="1" type="ORF">kustd1486</name>
</gene>
<reference evidence="1" key="1">
    <citation type="journal article" date="2006" name="Nature">
        <title>Deciphering the evolution and metabolism of an anammox bacterium from a community genome.</title>
        <authorList>
            <person name="Strous M."/>
            <person name="Pelletier E."/>
            <person name="Mangenot S."/>
            <person name="Rattei T."/>
            <person name="Lehner A."/>
            <person name="Taylor M.W."/>
            <person name="Horn M."/>
            <person name="Daims H."/>
            <person name="Bartol-Mavel D."/>
            <person name="Wincker P."/>
            <person name="Barbe V."/>
            <person name="Fonknechten N."/>
            <person name="Vallenet D."/>
            <person name="Segurens B."/>
            <person name="Schenowitz-Truong C."/>
            <person name="Medigue C."/>
            <person name="Collingro A."/>
            <person name="Snel B."/>
            <person name="Dutilh B.E."/>
            <person name="OpDenCamp H.J.M."/>
            <person name="vanDerDrift C."/>
            <person name="Cirpus I."/>
            <person name="vanDePas-Schoonen K.T."/>
            <person name="Harhangi H.R."/>
            <person name="vanNiftrik L."/>
            <person name="Schmid M."/>
            <person name="Keltjens J."/>
            <person name="vanDeVossenberg J."/>
            <person name="Kartal B."/>
            <person name="Meier H."/>
            <person name="Frishman D."/>
            <person name="Huynen M.A."/>
            <person name="Mewes H."/>
            <person name="Weissenbach J."/>
            <person name="Jetten M.S.M."/>
            <person name="Wagner M."/>
            <person name="LePaslier D."/>
        </authorList>
    </citation>
    <scope>NUCLEOTIDE SEQUENCE</scope>
</reference>
<dbReference type="EMBL" id="CT573072">
    <property type="protein sequence ID" value="CAJ72231.1"/>
    <property type="molecule type" value="Genomic_DNA"/>
</dbReference>
<sequence length="67" mass="7404">MGKMKHRKIFLNIIGSIFHSFFPGEAGASQTIAFPSRSLGTRVLFEMLNESIFRISCLFSSGYASLG</sequence>